<organism evidence="1 2">
    <name type="scientific">Phytophthora fragariae</name>
    <dbReference type="NCBI Taxonomy" id="53985"/>
    <lineage>
        <taxon>Eukaryota</taxon>
        <taxon>Sar</taxon>
        <taxon>Stramenopiles</taxon>
        <taxon>Oomycota</taxon>
        <taxon>Peronosporomycetes</taxon>
        <taxon>Peronosporales</taxon>
        <taxon>Peronosporaceae</taxon>
        <taxon>Phytophthora</taxon>
    </lineage>
</organism>
<gene>
    <name evidence="1" type="ORF">PF008_g29710</name>
</gene>
<protein>
    <submittedName>
        <fullName evidence="1">Uncharacterized protein</fullName>
    </submittedName>
</protein>
<accession>A0A6G0Q7L9</accession>
<proteinExistence type="predicted"/>
<comment type="caution">
    <text evidence="1">The sequence shown here is derived from an EMBL/GenBank/DDBJ whole genome shotgun (WGS) entry which is preliminary data.</text>
</comment>
<dbReference type="Gene3D" id="2.60.40.1360">
    <property type="match status" value="1"/>
</dbReference>
<dbReference type="AlphaFoldDB" id="A0A6G0Q7L9"/>
<reference evidence="1 2" key="1">
    <citation type="submission" date="2018-09" db="EMBL/GenBank/DDBJ databases">
        <title>Genomic investigation of the strawberry pathogen Phytophthora fragariae indicates pathogenicity is determined by transcriptional variation in three key races.</title>
        <authorList>
            <person name="Adams T.M."/>
            <person name="Armitage A.D."/>
            <person name="Sobczyk M.K."/>
            <person name="Bates H.J."/>
            <person name="Dunwell J.M."/>
            <person name="Nellist C.F."/>
            <person name="Harrison R.J."/>
        </authorList>
    </citation>
    <scope>NUCLEOTIDE SEQUENCE [LARGE SCALE GENOMIC DNA]</scope>
    <source>
        <strain evidence="1 2">NOV-77</strain>
    </source>
</reference>
<evidence type="ECO:0000313" key="2">
    <source>
        <dbReference type="Proteomes" id="UP000486351"/>
    </source>
</evidence>
<sequence length="76" mass="8823">MRSLRSKIESQFFRLLTAYRKLVTNEELSKPRLKARLSHLYAVEEHATLLQPATVDFTHVIRLTKILRCNPSLGCL</sequence>
<name>A0A6G0Q7L9_9STRA</name>
<evidence type="ECO:0000313" key="1">
    <source>
        <dbReference type="EMBL" id="KAE9273983.1"/>
    </source>
</evidence>
<dbReference type="Proteomes" id="UP000486351">
    <property type="component" value="Unassembled WGS sequence"/>
</dbReference>
<dbReference type="EMBL" id="QXFY01005065">
    <property type="protein sequence ID" value="KAE9273983.1"/>
    <property type="molecule type" value="Genomic_DNA"/>
</dbReference>